<dbReference type="OrthoDB" id="5786851at2"/>
<gene>
    <name evidence="2" type="ORF">QV13_10405</name>
</gene>
<dbReference type="SUPFAM" id="SSF143744">
    <property type="entry name" value="GlcG-like"/>
    <property type="match status" value="1"/>
</dbReference>
<organism evidence="2 3">
    <name type="scientific">Mesorhizobium hungaricum</name>
    <dbReference type="NCBI Taxonomy" id="1566387"/>
    <lineage>
        <taxon>Bacteria</taxon>
        <taxon>Pseudomonadati</taxon>
        <taxon>Pseudomonadota</taxon>
        <taxon>Alphaproteobacteria</taxon>
        <taxon>Hyphomicrobiales</taxon>
        <taxon>Phyllobacteriaceae</taxon>
        <taxon>Mesorhizobium</taxon>
    </lineage>
</organism>
<dbReference type="Gene3D" id="3.30.450.150">
    <property type="entry name" value="Haem-degrading domain"/>
    <property type="match status" value="1"/>
</dbReference>
<evidence type="ECO:0000313" key="3">
    <source>
        <dbReference type="Proteomes" id="UP000094412"/>
    </source>
</evidence>
<evidence type="ECO:0008006" key="4">
    <source>
        <dbReference type="Google" id="ProtNLM"/>
    </source>
</evidence>
<dbReference type="EMBL" id="MDEO01000030">
    <property type="protein sequence ID" value="OCX19991.1"/>
    <property type="molecule type" value="Genomic_DNA"/>
</dbReference>
<dbReference type="Pfam" id="PF03928">
    <property type="entry name" value="HbpS-like"/>
    <property type="match status" value="1"/>
</dbReference>
<keyword evidence="3" id="KW-1185">Reference proteome</keyword>
<dbReference type="STRING" id="1566387.QV13_10405"/>
<feature type="chain" id="PRO_5008659862" description="GlcG protein" evidence="1">
    <location>
        <begin position="21"/>
        <end position="161"/>
    </location>
</feature>
<evidence type="ECO:0000256" key="1">
    <source>
        <dbReference type="SAM" id="SignalP"/>
    </source>
</evidence>
<reference evidence="2 3" key="1">
    <citation type="submission" date="2016-08" db="EMBL/GenBank/DDBJ databases">
        <title>Whole genome sequence of Mesorhizobium sp. strain UASWS1009 isolated from industrial sewage.</title>
        <authorList>
            <person name="Crovadore J."/>
            <person name="Calmin G."/>
            <person name="Chablais R."/>
            <person name="Cochard B."/>
            <person name="Lefort F."/>
        </authorList>
    </citation>
    <scope>NUCLEOTIDE SEQUENCE [LARGE SCALE GENOMIC DNA]</scope>
    <source>
        <strain evidence="2 3">UASWS1009</strain>
    </source>
</reference>
<name>A0A1C2DZ04_9HYPH</name>
<proteinExistence type="predicted"/>
<dbReference type="AlphaFoldDB" id="A0A1C2DZ04"/>
<dbReference type="InterPro" id="IPR052517">
    <property type="entry name" value="GlcG_carb_metab_protein"/>
</dbReference>
<dbReference type="PANTHER" id="PTHR34309:SF10">
    <property type="entry name" value="SLR1406 PROTEIN"/>
    <property type="match status" value="1"/>
</dbReference>
<evidence type="ECO:0000313" key="2">
    <source>
        <dbReference type="EMBL" id="OCX19991.1"/>
    </source>
</evidence>
<dbReference type="PANTHER" id="PTHR34309">
    <property type="entry name" value="SLR1406 PROTEIN"/>
    <property type="match status" value="1"/>
</dbReference>
<protein>
    <recommendedName>
        <fullName evidence="4">GlcG protein</fullName>
    </recommendedName>
</protein>
<feature type="signal peptide" evidence="1">
    <location>
        <begin position="1"/>
        <end position="20"/>
    </location>
</feature>
<keyword evidence="1" id="KW-0732">Signal</keyword>
<dbReference type="Proteomes" id="UP000094412">
    <property type="component" value="Unassembled WGS sequence"/>
</dbReference>
<dbReference type="InterPro" id="IPR005624">
    <property type="entry name" value="PduO/GlcC-like"/>
</dbReference>
<dbReference type="InterPro" id="IPR038084">
    <property type="entry name" value="PduO/GlcC-like_sf"/>
</dbReference>
<accession>A0A1C2DZ04</accession>
<dbReference type="RefSeq" id="WP_024923695.1">
    <property type="nucleotide sequence ID" value="NZ_MDEO01000030.1"/>
</dbReference>
<comment type="caution">
    <text evidence="2">The sequence shown here is derived from an EMBL/GenBank/DDBJ whole genome shotgun (WGS) entry which is preliminary data.</text>
</comment>
<sequence length="161" mass="15955">MKKLVCASFALFAIGSAASAEELHERNISLATATELAQEGVAACSAKGYNVSVAVVDRAGLLRALLRADAAGPHTVGAAQAKAFTSASSRSPTSAIAKTVQENPGAAGVADIPGYLVLAGGVPIKIGDETIGAIGIGGAPGGNLDEECAVAALDKVKDKLK</sequence>